<proteinExistence type="predicted"/>
<keyword evidence="1" id="KW-0732">Signal</keyword>
<protein>
    <submittedName>
        <fullName evidence="2">Uncharacterized protein</fullName>
    </submittedName>
</protein>
<evidence type="ECO:0000313" key="2">
    <source>
        <dbReference type="EMBL" id="PKB24881.1"/>
    </source>
</evidence>
<dbReference type="OrthoDB" id="7508347at2"/>
<accession>A0A2N0I163</accession>
<reference evidence="2 3" key="1">
    <citation type="submission" date="2017-11" db="EMBL/GenBank/DDBJ databases">
        <title>Genomic Encyclopedia of Type Strains, Phase III (KMG-III): the genomes of soil and plant-associated and newly described type strains.</title>
        <authorList>
            <person name="Whitman W."/>
        </authorList>
    </citation>
    <scope>NUCLEOTIDE SEQUENCE [LARGE SCALE GENOMIC DNA]</scope>
    <source>
        <strain evidence="2 3">CGMCC 1.12274</strain>
    </source>
</reference>
<sequence>MGQDRSLARGLRLAISLLFAVAVAAPASAEKLTFDHRNHPGLKAVLDGGDPGMIDFDASNPRYVVDLIAVKGRSARDWTEALEIIARTPTGKIRTARDWAAEIQGGAVAGCNPAVTTLAEDAISITFERLAPACPAARAETMITRIVQGKRSLFLLSVLVKGVPDAGSRQQWLALLESAHLD</sequence>
<evidence type="ECO:0000256" key="1">
    <source>
        <dbReference type="SAM" id="SignalP"/>
    </source>
</evidence>
<dbReference type="AlphaFoldDB" id="A0A2N0I163"/>
<evidence type="ECO:0000313" key="3">
    <source>
        <dbReference type="Proteomes" id="UP000232587"/>
    </source>
</evidence>
<feature type="signal peptide" evidence="1">
    <location>
        <begin position="1"/>
        <end position="29"/>
    </location>
</feature>
<dbReference type="Proteomes" id="UP000232587">
    <property type="component" value="Unassembled WGS sequence"/>
</dbReference>
<dbReference type="EMBL" id="PHUF01000002">
    <property type="protein sequence ID" value="PKB24881.1"/>
    <property type="molecule type" value="Genomic_DNA"/>
</dbReference>
<organism evidence="2 3">
    <name type="scientific">Novosphingobium kunmingense</name>
    <dbReference type="NCBI Taxonomy" id="1211806"/>
    <lineage>
        <taxon>Bacteria</taxon>
        <taxon>Pseudomonadati</taxon>
        <taxon>Pseudomonadota</taxon>
        <taxon>Alphaproteobacteria</taxon>
        <taxon>Sphingomonadales</taxon>
        <taxon>Sphingomonadaceae</taxon>
        <taxon>Novosphingobium</taxon>
    </lineage>
</organism>
<feature type="chain" id="PRO_5014761135" evidence="1">
    <location>
        <begin position="30"/>
        <end position="182"/>
    </location>
</feature>
<keyword evidence="3" id="KW-1185">Reference proteome</keyword>
<gene>
    <name evidence="2" type="ORF">B0I00_0060</name>
</gene>
<comment type="caution">
    <text evidence="2">The sequence shown here is derived from an EMBL/GenBank/DDBJ whole genome shotgun (WGS) entry which is preliminary data.</text>
</comment>
<name>A0A2N0I163_9SPHN</name>